<organism evidence="2">
    <name type="scientific">Melampsora larici-populina (strain 98AG31 / pathotype 3-4-7)</name>
    <name type="common">Poplar leaf rust fungus</name>
    <dbReference type="NCBI Taxonomy" id="747676"/>
    <lineage>
        <taxon>Eukaryota</taxon>
        <taxon>Fungi</taxon>
        <taxon>Dikarya</taxon>
        <taxon>Basidiomycota</taxon>
        <taxon>Pucciniomycotina</taxon>
        <taxon>Pucciniomycetes</taxon>
        <taxon>Pucciniales</taxon>
        <taxon>Melampsoraceae</taxon>
        <taxon>Melampsora</taxon>
    </lineage>
</organism>
<dbReference type="AlphaFoldDB" id="F4R7J6"/>
<reference evidence="2" key="1">
    <citation type="journal article" date="2011" name="Proc. Natl. Acad. Sci. U.S.A.">
        <title>Obligate biotrophy features unraveled by the genomic analysis of rust fungi.</title>
        <authorList>
            <person name="Duplessis S."/>
            <person name="Cuomo C.A."/>
            <person name="Lin Y.-C."/>
            <person name="Aerts A."/>
            <person name="Tisserant E."/>
            <person name="Veneault-Fourrey C."/>
            <person name="Joly D.L."/>
            <person name="Hacquard S."/>
            <person name="Amselem J."/>
            <person name="Cantarel B.L."/>
            <person name="Chiu R."/>
            <person name="Coutinho P.M."/>
            <person name="Feau N."/>
            <person name="Field M."/>
            <person name="Frey P."/>
            <person name="Gelhaye E."/>
            <person name="Goldberg J."/>
            <person name="Grabherr M.G."/>
            <person name="Kodira C.D."/>
            <person name="Kohler A."/>
            <person name="Kuees U."/>
            <person name="Lindquist E.A."/>
            <person name="Lucas S.M."/>
            <person name="Mago R."/>
            <person name="Mauceli E."/>
            <person name="Morin E."/>
            <person name="Murat C."/>
            <person name="Pangilinan J.L."/>
            <person name="Park R."/>
            <person name="Pearson M."/>
            <person name="Quesneville H."/>
            <person name="Rouhier N."/>
            <person name="Sakthikumar S."/>
            <person name="Salamov A.A."/>
            <person name="Schmutz J."/>
            <person name="Selles B."/>
            <person name="Shapiro H."/>
            <person name="Tanguay P."/>
            <person name="Tuskan G.A."/>
            <person name="Henrissat B."/>
            <person name="Van de Peer Y."/>
            <person name="Rouze P."/>
            <person name="Ellis J.G."/>
            <person name="Dodds P.N."/>
            <person name="Schein J.E."/>
            <person name="Zhong S."/>
            <person name="Hamelin R.C."/>
            <person name="Grigoriev I.V."/>
            <person name="Szabo L.J."/>
            <person name="Martin F."/>
        </authorList>
    </citation>
    <scope>NUCLEOTIDE SEQUENCE [LARGE SCALE GENOMIC DNA]</scope>
    <source>
        <strain evidence="2">98AG31 / pathotype 3-4-7</strain>
    </source>
</reference>
<dbReference type="VEuPathDB" id="FungiDB:MELLADRAFT_59454"/>
<dbReference type="Proteomes" id="UP000001072">
    <property type="component" value="Unassembled WGS sequence"/>
</dbReference>
<dbReference type="KEGG" id="mlr:MELLADRAFT_59454"/>
<dbReference type="EMBL" id="GL883092">
    <property type="protein sequence ID" value="EGG11327.1"/>
    <property type="molecule type" value="Genomic_DNA"/>
</dbReference>
<dbReference type="HOGENOM" id="CLU_973423_0_0_1"/>
<evidence type="ECO:0000313" key="2">
    <source>
        <dbReference type="Proteomes" id="UP000001072"/>
    </source>
</evidence>
<evidence type="ECO:0000313" key="1">
    <source>
        <dbReference type="EMBL" id="EGG11327.1"/>
    </source>
</evidence>
<dbReference type="GeneID" id="18929358"/>
<keyword evidence="2" id="KW-1185">Reference proteome</keyword>
<accession>F4R7J6</accession>
<protein>
    <submittedName>
        <fullName evidence="1">Uncharacterized protein</fullName>
    </submittedName>
</protein>
<dbReference type="RefSeq" id="XP_007404962.1">
    <property type="nucleotide sequence ID" value="XM_007404900.1"/>
</dbReference>
<gene>
    <name evidence="1" type="ORF">MELLADRAFT_59454</name>
</gene>
<dbReference type="InParanoid" id="F4R7J6"/>
<name>F4R7J6_MELLP</name>
<proteinExistence type="predicted"/>
<sequence length="286" mass="30976">MLQNPVFADGVFAVVCVLPPTESFRPLLAGTCLAEASCMLSGVSGHSSHVMPLVMLYSQGDGPPLRAGHIYQASGRFAYDEISGKILLAVTPTRLTDLGPTSDTHGQLPPIPVRISSLGTPVCAAVEPALHFGPEVIVIAAEHLHWFSELGRNVGGAIKYRGDPGLGVLELDDFNVNGVQIFFSGHITSWDPDNEELTVQGLSDCALHHQRNGIVPIRSEIVIPGKGWRVCRIETLEPVGYQDQVAVSNLQAKPVRRVLKAQNMATQEAMCIYRYLSKQKAFALQM</sequence>